<dbReference type="EMBL" id="BX284603">
    <property type="protein sequence ID" value="CCD73922.1"/>
    <property type="molecule type" value="Genomic_DNA"/>
</dbReference>
<dbReference type="Pfam" id="PF03194">
    <property type="entry name" value="LUC7"/>
    <property type="match status" value="1"/>
</dbReference>
<dbReference type="HOGENOM" id="CLU_030397_0_0_1"/>
<dbReference type="Bgee" id="WBGene00022489">
    <property type="expression patterns" value="Expressed in pharyngeal muscle cell (C elegans) and 4 other cell types or tissues"/>
</dbReference>
<accession>Q8IAB4</accession>
<evidence type="ECO:0000256" key="2">
    <source>
        <dbReference type="SAM" id="Coils"/>
    </source>
</evidence>
<dbReference type="AGR" id="WB:WBGene00022489"/>
<evidence type="ECO:0000313" key="4">
    <source>
        <dbReference type="Proteomes" id="UP000001940"/>
    </source>
</evidence>
<reference evidence="3 4" key="1">
    <citation type="journal article" date="1998" name="Science">
        <title>Genome sequence of the nematode C. elegans: a platform for investigating biology.</title>
        <authorList>
            <consortium name="The C. elegans sequencing consortium"/>
            <person name="Sulson J.E."/>
            <person name="Waterston R."/>
        </authorList>
    </citation>
    <scope>NUCLEOTIDE SEQUENCE [LARGE SCALE GENOMIC DNA]</scope>
    <source>
        <strain evidence="3 4">Bristol N2</strain>
    </source>
</reference>
<dbReference type="GO" id="GO:0003729">
    <property type="term" value="F:mRNA binding"/>
    <property type="evidence" value="ECO:0007669"/>
    <property type="project" value="InterPro"/>
</dbReference>
<dbReference type="InterPro" id="IPR004882">
    <property type="entry name" value="Luc7-rel"/>
</dbReference>
<evidence type="ECO:0000313" key="5">
    <source>
        <dbReference type="WormBase" id="Y119D3B.12b"/>
    </source>
</evidence>
<sequence>MTDYMAQMLNELMGSQRDANPGERREIRYDDPNVCTDFLVGFCTHDIFRNTKNDLGFCKYTTHDENLKNSYKNSDKKWRMGFEKRFLERIRRIHEDVRRKIQKHEDRLAVTQGESKSAEETFGQKILEIEQRREQLTKKMEDLMDEAALEGEKGNVDAAQTAVDRADKAKVEVEELTQEAEKLKSEKERAINMEENVTAAPLDRRRRRRAGTQNSPNFCTIFSC</sequence>
<dbReference type="SMR" id="Q8IAB4"/>
<dbReference type="UCSC" id="Y119D3B.12b">
    <property type="organism name" value="c. elegans"/>
</dbReference>
<evidence type="ECO:0000313" key="3">
    <source>
        <dbReference type="EMBL" id="CCD73922.1"/>
    </source>
</evidence>
<evidence type="ECO:0000256" key="1">
    <source>
        <dbReference type="ARBA" id="ARBA00005655"/>
    </source>
</evidence>
<dbReference type="WormBase" id="Y119D3B.12b">
    <property type="protein sequence ID" value="CE27239"/>
    <property type="gene ID" value="WBGene00022489"/>
</dbReference>
<proteinExistence type="evidence at protein level"/>
<keyword evidence="2" id="KW-0175">Coiled coil</keyword>
<comment type="similarity">
    <text evidence="1">Belongs to the Luc7 family.</text>
</comment>
<name>Q8IAB4_CAEEL</name>
<dbReference type="ExpressionAtlas" id="Q8IAB4">
    <property type="expression patterns" value="baseline and differential"/>
</dbReference>
<keyword evidence="6" id="KW-1267">Proteomics identification</keyword>
<feature type="coiled-coil region" evidence="2">
    <location>
        <begin position="87"/>
        <end position="200"/>
    </location>
</feature>
<dbReference type="OrthoDB" id="10266921at2759"/>
<dbReference type="PeptideAtlas" id="Q8IAB4"/>
<dbReference type="PANTHER" id="PTHR12375">
    <property type="entry name" value="RNA-BINDING PROTEIN LUC7-RELATED"/>
    <property type="match status" value="1"/>
</dbReference>
<protein>
    <submittedName>
        <fullName evidence="3">Luc7-like protein 3</fullName>
    </submittedName>
</protein>
<gene>
    <name evidence="3" type="ORF">CELE_Y119D3B.12</name>
    <name evidence="3 5" type="ORF">Y119D3B.12</name>
</gene>
<evidence type="ECO:0007829" key="6">
    <source>
        <dbReference type="PeptideAtlas" id="Q8IAB4"/>
    </source>
</evidence>
<dbReference type="GO" id="GO:0005685">
    <property type="term" value="C:U1 snRNP"/>
    <property type="evidence" value="ECO:0007669"/>
    <property type="project" value="InterPro"/>
</dbReference>
<dbReference type="GO" id="GO:0006376">
    <property type="term" value="P:mRNA splice site recognition"/>
    <property type="evidence" value="ECO:0007669"/>
    <property type="project" value="InterPro"/>
</dbReference>
<organism evidence="3 4">
    <name type="scientific">Caenorhabditis elegans</name>
    <dbReference type="NCBI Taxonomy" id="6239"/>
    <lineage>
        <taxon>Eukaryota</taxon>
        <taxon>Metazoa</taxon>
        <taxon>Ecdysozoa</taxon>
        <taxon>Nematoda</taxon>
        <taxon>Chromadorea</taxon>
        <taxon>Rhabditida</taxon>
        <taxon>Rhabditina</taxon>
        <taxon>Rhabditomorpha</taxon>
        <taxon>Rhabditoidea</taxon>
        <taxon>Rhabditidae</taxon>
        <taxon>Peloderinae</taxon>
        <taxon>Caenorhabditis</taxon>
    </lineage>
</organism>
<dbReference type="AlphaFoldDB" id="Q8IAB4"/>
<dbReference type="Proteomes" id="UP000001940">
    <property type="component" value="Chromosome III"/>
</dbReference>
<keyword evidence="4" id="KW-1185">Reference proteome</keyword>